<dbReference type="Proteomes" id="UP001596074">
    <property type="component" value="Unassembled WGS sequence"/>
</dbReference>
<dbReference type="SUPFAM" id="SSF46785">
    <property type="entry name" value="Winged helix' DNA-binding domain"/>
    <property type="match status" value="1"/>
</dbReference>
<dbReference type="PANTHER" id="PTHR43252">
    <property type="entry name" value="TRANSCRIPTIONAL REGULATOR YQJI"/>
    <property type="match status" value="1"/>
</dbReference>
<proteinExistence type="predicted"/>
<feature type="domain" description="Transcription regulator PadR N-terminal" evidence="1">
    <location>
        <begin position="114"/>
        <end position="182"/>
    </location>
</feature>
<name>A0ABW1A2J5_9ACTN</name>
<dbReference type="RefSeq" id="WP_378284421.1">
    <property type="nucleotide sequence ID" value="NZ_JBHSON010000035.1"/>
</dbReference>
<evidence type="ECO:0000259" key="1">
    <source>
        <dbReference type="Pfam" id="PF03551"/>
    </source>
</evidence>
<dbReference type="InterPro" id="IPR005149">
    <property type="entry name" value="Tscrpt_reg_PadR_N"/>
</dbReference>
<dbReference type="PANTHER" id="PTHR43252:SF2">
    <property type="entry name" value="TRANSCRIPTION REGULATOR, PADR-LIKE FAMILY"/>
    <property type="match status" value="1"/>
</dbReference>
<dbReference type="InterPro" id="IPR036388">
    <property type="entry name" value="WH-like_DNA-bd_sf"/>
</dbReference>
<organism evidence="2 3">
    <name type="scientific">Actinomadura rugatobispora</name>
    <dbReference type="NCBI Taxonomy" id="1994"/>
    <lineage>
        <taxon>Bacteria</taxon>
        <taxon>Bacillati</taxon>
        <taxon>Actinomycetota</taxon>
        <taxon>Actinomycetes</taxon>
        <taxon>Streptosporangiales</taxon>
        <taxon>Thermomonosporaceae</taxon>
        <taxon>Actinomadura</taxon>
    </lineage>
</organism>
<evidence type="ECO:0000313" key="2">
    <source>
        <dbReference type="EMBL" id="MFC5748743.1"/>
    </source>
</evidence>
<dbReference type="CDD" id="cd00090">
    <property type="entry name" value="HTH_ARSR"/>
    <property type="match status" value="1"/>
</dbReference>
<accession>A0ABW1A2J5</accession>
<comment type="caution">
    <text evidence="2">The sequence shown here is derived from an EMBL/GenBank/DDBJ whole genome shotgun (WGS) entry which is preliminary data.</text>
</comment>
<evidence type="ECO:0000313" key="3">
    <source>
        <dbReference type="Proteomes" id="UP001596074"/>
    </source>
</evidence>
<dbReference type="InterPro" id="IPR036390">
    <property type="entry name" value="WH_DNA-bd_sf"/>
</dbReference>
<keyword evidence="3" id="KW-1185">Reference proteome</keyword>
<sequence>MGTTHGPGPDLRWAFAAAALGAKAAHLAAHAARGHERGHEHGHARGWAAGCGPKARGDAPGGFGWFFGGGPGPWGPPPGPGPWGGPWGRGRPPWAKGPGGRGPRARKGNVRAAVLALLAEEPRNGYQIIQEINERSGGGWKPSPGAVYPALQQLADEGLIRSEEDGGRKTFQLTDEGRAHVAEHADELSEPWAEMTPDFGEGVPDLFKHAAQTGAALMQVVHSGSPEQVAQAKEVLADARRRLYLILAEDDEADPGPTTRDTPEE</sequence>
<reference evidence="3" key="1">
    <citation type="journal article" date="2019" name="Int. J. Syst. Evol. Microbiol.">
        <title>The Global Catalogue of Microorganisms (GCM) 10K type strain sequencing project: providing services to taxonomists for standard genome sequencing and annotation.</title>
        <authorList>
            <consortium name="The Broad Institute Genomics Platform"/>
            <consortium name="The Broad Institute Genome Sequencing Center for Infectious Disease"/>
            <person name="Wu L."/>
            <person name="Ma J."/>
        </authorList>
    </citation>
    <scope>NUCLEOTIDE SEQUENCE [LARGE SCALE GENOMIC DNA]</scope>
    <source>
        <strain evidence="3">KCTC 42087</strain>
    </source>
</reference>
<dbReference type="InterPro" id="IPR011991">
    <property type="entry name" value="ArsR-like_HTH"/>
</dbReference>
<dbReference type="Gene3D" id="1.10.10.10">
    <property type="entry name" value="Winged helix-like DNA-binding domain superfamily/Winged helix DNA-binding domain"/>
    <property type="match status" value="1"/>
</dbReference>
<protein>
    <submittedName>
        <fullName evidence="2">PadR family transcriptional regulator</fullName>
    </submittedName>
</protein>
<gene>
    <name evidence="2" type="ORF">ACFPZN_24265</name>
</gene>
<dbReference type="Pfam" id="PF03551">
    <property type="entry name" value="PadR"/>
    <property type="match status" value="1"/>
</dbReference>
<dbReference type="EMBL" id="JBHSON010000035">
    <property type="protein sequence ID" value="MFC5748743.1"/>
    <property type="molecule type" value="Genomic_DNA"/>
</dbReference>